<evidence type="ECO:0000256" key="1">
    <source>
        <dbReference type="ARBA" id="ARBA00004651"/>
    </source>
</evidence>
<dbReference type="Proteomes" id="UP001497472">
    <property type="component" value="Unassembled WGS sequence"/>
</dbReference>
<dbReference type="InterPro" id="IPR004878">
    <property type="entry name" value="Otopetrin"/>
</dbReference>
<feature type="compositionally biased region" description="Polar residues" evidence="11">
    <location>
        <begin position="62"/>
        <end position="73"/>
    </location>
</feature>
<evidence type="ECO:0000256" key="8">
    <source>
        <dbReference type="ARBA" id="ARBA00023065"/>
    </source>
</evidence>
<evidence type="ECO:0000313" key="14">
    <source>
        <dbReference type="Proteomes" id="UP001497472"/>
    </source>
</evidence>
<evidence type="ECO:0008006" key="15">
    <source>
        <dbReference type="Google" id="ProtNLM"/>
    </source>
</evidence>
<evidence type="ECO:0000256" key="3">
    <source>
        <dbReference type="ARBA" id="ARBA00022448"/>
    </source>
</evidence>
<feature type="transmembrane region" description="Helical" evidence="12">
    <location>
        <begin position="277"/>
        <end position="299"/>
    </location>
</feature>
<evidence type="ECO:0000256" key="10">
    <source>
        <dbReference type="ARBA" id="ARBA00023303"/>
    </source>
</evidence>
<dbReference type="EMBL" id="CAVLEF010000132">
    <property type="protein sequence ID" value="CAK1551729.1"/>
    <property type="molecule type" value="Genomic_DNA"/>
</dbReference>
<feature type="transmembrane region" description="Helical" evidence="12">
    <location>
        <begin position="462"/>
        <end position="482"/>
    </location>
</feature>
<feature type="transmembrane region" description="Helical" evidence="12">
    <location>
        <begin position="379"/>
        <end position="396"/>
    </location>
</feature>
<evidence type="ECO:0000256" key="4">
    <source>
        <dbReference type="ARBA" id="ARBA00022475"/>
    </source>
</evidence>
<feature type="transmembrane region" description="Helical" evidence="12">
    <location>
        <begin position="645"/>
        <end position="664"/>
    </location>
</feature>
<evidence type="ECO:0000256" key="9">
    <source>
        <dbReference type="ARBA" id="ARBA00023136"/>
    </source>
</evidence>
<evidence type="ECO:0000256" key="11">
    <source>
        <dbReference type="SAM" id="MobiDB-lite"/>
    </source>
</evidence>
<feature type="transmembrane region" description="Helical" evidence="12">
    <location>
        <begin position="243"/>
        <end position="262"/>
    </location>
</feature>
<feature type="region of interest" description="Disordered" evidence="11">
    <location>
        <begin position="1"/>
        <end position="42"/>
    </location>
</feature>
<keyword evidence="7 12" id="KW-1133">Transmembrane helix</keyword>
<keyword evidence="9 12" id="KW-0472">Membrane</keyword>
<evidence type="ECO:0000256" key="6">
    <source>
        <dbReference type="ARBA" id="ARBA00022781"/>
    </source>
</evidence>
<dbReference type="Pfam" id="PF03189">
    <property type="entry name" value="Otopetrin"/>
    <property type="match status" value="1"/>
</dbReference>
<keyword evidence="4" id="KW-1003">Cell membrane</keyword>
<keyword evidence="6" id="KW-0375">Hydrogen ion transport</keyword>
<dbReference type="PANTHER" id="PTHR21522:SF30">
    <property type="entry name" value="GH01206P"/>
    <property type="match status" value="1"/>
</dbReference>
<name>A0AAV1JTA8_9NEOP</name>
<dbReference type="AlphaFoldDB" id="A0AAV1JTA8"/>
<dbReference type="GO" id="GO:0015252">
    <property type="term" value="F:proton channel activity"/>
    <property type="evidence" value="ECO:0007669"/>
    <property type="project" value="InterPro"/>
</dbReference>
<feature type="transmembrane region" description="Helical" evidence="12">
    <location>
        <begin position="607"/>
        <end position="625"/>
    </location>
</feature>
<evidence type="ECO:0000256" key="2">
    <source>
        <dbReference type="ARBA" id="ARBA00006513"/>
    </source>
</evidence>
<evidence type="ECO:0000256" key="5">
    <source>
        <dbReference type="ARBA" id="ARBA00022692"/>
    </source>
</evidence>
<feature type="region of interest" description="Disordered" evidence="11">
    <location>
        <begin position="57"/>
        <end position="78"/>
    </location>
</feature>
<keyword evidence="8" id="KW-0406">Ion transport</keyword>
<reference evidence="13 14" key="1">
    <citation type="submission" date="2023-11" db="EMBL/GenBank/DDBJ databases">
        <authorList>
            <person name="Okamura Y."/>
        </authorList>
    </citation>
    <scope>NUCLEOTIDE SEQUENCE [LARGE SCALE GENOMIC DNA]</scope>
</reference>
<feature type="compositionally biased region" description="Polar residues" evidence="11">
    <location>
        <begin position="1"/>
        <end position="10"/>
    </location>
</feature>
<dbReference type="GO" id="GO:0005886">
    <property type="term" value="C:plasma membrane"/>
    <property type="evidence" value="ECO:0007669"/>
    <property type="project" value="UniProtKB-SubCell"/>
</dbReference>
<keyword evidence="5 12" id="KW-0812">Transmembrane</keyword>
<comment type="caution">
    <text evidence="13">The sequence shown here is derived from an EMBL/GenBank/DDBJ whole genome shotgun (WGS) entry which is preliminary data.</text>
</comment>
<comment type="similarity">
    <text evidence="2">Belongs to the otopetrin family.</text>
</comment>
<feature type="transmembrane region" description="Helical" evidence="12">
    <location>
        <begin position="502"/>
        <end position="519"/>
    </location>
</feature>
<proteinExistence type="inferred from homology"/>
<evidence type="ECO:0000256" key="7">
    <source>
        <dbReference type="ARBA" id="ARBA00022989"/>
    </source>
</evidence>
<comment type="subcellular location">
    <subcellularLocation>
        <location evidence="1">Cell membrane</location>
        <topology evidence="1">Multi-pass membrane protein</topology>
    </subcellularLocation>
</comment>
<protein>
    <recommendedName>
        <fullName evidence="15">Otopetrin-2</fullName>
    </recommendedName>
</protein>
<evidence type="ECO:0000313" key="13">
    <source>
        <dbReference type="EMBL" id="CAK1551729.1"/>
    </source>
</evidence>
<feature type="transmembrane region" description="Helical" evidence="12">
    <location>
        <begin position="181"/>
        <end position="200"/>
    </location>
</feature>
<gene>
    <name evidence="13" type="ORF">LNINA_LOCUS10841</name>
</gene>
<keyword evidence="3" id="KW-0813">Transport</keyword>
<keyword evidence="14" id="KW-1185">Reference proteome</keyword>
<feature type="transmembrane region" description="Helical" evidence="12">
    <location>
        <begin position="531"/>
        <end position="556"/>
    </location>
</feature>
<keyword evidence="10" id="KW-0407">Ion channel</keyword>
<accession>A0AAV1JTA8</accession>
<feature type="transmembrane region" description="Helical" evidence="12">
    <location>
        <begin position="151"/>
        <end position="169"/>
    </location>
</feature>
<dbReference type="PANTHER" id="PTHR21522">
    <property type="entry name" value="PROTON CHANNEL OTOP"/>
    <property type="match status" value="1"/>
</dbReference>
<sequence>MSPSKRSSLGDQPESRPTIAVTDMDTVHEENDNDSDESSYSDVARLRERTHAVLSPVLEPLVQSSHSQPNSRRMSSDVDIKSNLNTRRPSAIIAAFRRPSQALALCAATQRRFLSELSPQSRNSMASTHDQPPSAAEILGHEALSKALSALYAKLLVVLGLAFPVTEVIANGVPDAYYQGFYLYLYLVSLLFVIFQYVNLMRQKAVTMIIHDHGVIEKDERNDKTSPNDKAKQKEVITRYGSFYLRLGAIAFGIGSMVYSGLELGEYFELKHRCRSVLSAMIPALRMALTLAQMQFIFFTNKDIESGGNKLIQRFGFMHMIAANLCEWLYVLVEETKHEIHHLEHSMLSQSNNTNNVTSDIPCRRSNIMGALVQNASPFLFPCTIEYSLICAVILYEMWKEIKSTPEDFEKKINYGKKSRNNSVTPEKILQQFAGMLGVSSPHGSRNALHHFSVDCSHAHRGLFAGILVIVLTIISLIMFFVLAHNSNTVNDAIFEVNICELILYTLSIMATVVALLQMRALPYKRKSQAVLGLDTSLLILAQSGMFVYCMFSLIGCHHTLNKENSSGLTGFFSEFLSLNQTTLQSLFIIDAWWRRSSTSEQRRNKPGRQLVTFLLVANMAMWAINTLEKNRAEFRPAHLDFYGPWAWTIITHVSMPLAIFYRFHSTICLFEIWKNSFKTKPIYLNV</sequence>
<organism evidence="13 14">
    <name type="scientific">Leptosia nina</name>
    <dbReference type="NCBI Taxonomy" id="320188"/>
    <lineage>
        <taxon>Eukaryota</taxon>
        <taxon>Metazoa</taxon>
        <taxon>Ecdysozoa</taxon>
        <taxon>Arthropoda</taxon>
        <taxon>Hexapoda</taxon>
        <taxon>Insecta</taxon>
        <taxon>Pterygota</taxon>
        <taxon>Neoptera</taxon>
        <taxon>Endopterygota</taxon>
        <taxon>Lepidoptera</taxon>
        <taxon>Glossata</taxon>
        <taxon>Ditrysia</taxon>
        <taxon>Papilionoidea</taxon>
        <taxon>Pieridae</taxon>
        <taxon>Pierinae</taxon>
        <taxon>Leptosia</taxon>
    </lineage>
</organism>
<evidence type="ECO:0000256" key="12">
    <source>
        <dbReference type="SAM" id="Phobius"/>
    </source>
</evidence>